<evidence type="ECO:0000313" key="1">
    <source>
        <dbReference type="EMBL" id="MEB3022965.1"/>
    </source>
</evidence>
<dbReference type="CDD" id="cd00090">
    <property type="entry name" value="HTH_ARSR"/>
    <property type="match status" value="1"/>
</dbReference>
<reference evidence="1 2" key="1">
    <citation type="submission" date="2023-12" db="EMBL/GenBank/DDBJ databases">
        <title>Description of new species of Mycobacterium terrae complex isolated from sewage at the Sao Paulo Zoological Park Foundation in Brazil.</title>
        <authorList>
            <person name="Romagnoli C.L."/>
            <person name="Conceicao E.C."/>
            <person name="Machado E."/>
            <person name="Barreto L.B.P.F."/>
            <person name="Sharma A."/>
            <person name="Silva N.M."/>
            <person name="Marques L.E."/>
            <person name="Juliana M.A."/>
            <person name="Lourenco M.C.S."/>
            <person name="Digiampietri L.A."/>
            <person name="Suffys P.N."/>
            <person name="Viana-Niero C."/>
        </authorList>
    </citation>
    <scope>NUCLEOTIDE SEQUENCE [LARGE SCALE GENOMIC DNA]</scope>
    <source>
        <strain evidence="1 2">MYC098</strain>
    </source>
</reference>
<dbReference type="InterPro" id="IPR011991">
    <property type="entry name" value="ArsR-like_HTH"/>
</dbReference>
<dbReference type="EMBL" id="JAYJJR010000013">
    <property type="protein sequence ID" value="MEB3022965.1"/>
    <property type="molecule type" value="Genomic_DNA"/>
</dbReference>
<dbReference type="Gene3D" id="1.10.10.10">
    <property type="entry name" value="Winged helix-like DNA-binding domain superfamily/Winged helix DNA-binding domain"/>
    <property type="match status" value="1"/>
</dbReference>
<accession>A0ABU5XL06</accession>
<dbReference type="InterPro" id="IPR036390">
    <property type="entry name" value="WH_DNA-bd_sf"/>
</dbReference>
<dbReference type="Proteomes" id="UP001299596">
    <property type="component" value="Unassembled WGS sequence"/>
</dbReference>
<proteinExistence type="predicted"/>
<dbReference type="RefSeq" id="WP_329780229.1">
    <property type="nucleotide sequence ID" value="NZ_JAYJJR010000013.1"/>
</dbReference>
<protein>
    <submittedName>
        <fullName evidence="1">Winged helix-turn-helix domain-containing protein</fullName>
    </submittedName>
</protein>
<gene>
    <name evidence="1" type="ORF">K6T79_18140</name>
</gene>
<evidence type="ECO:0000313" key="2">
    <source>
        <dbReference type="Proteomes" id="UP001299596"/>
    </source>
</evidence>
<dbReference type="SUPFAM" id="SSF46785">
    <property type="entry name" value="Winged helix' DNA-binding domain"/>
    <property type="match status" value="1"/>
</dbReference>
<comment type="caution">
    <text evidence="1">The sequence shown here is derived from an EMBL/GenBank/DDBJ whole genome shotgun (WGS) entry which is preliminary data.</text>
</comment>
<organism evidence="1 2">
    <name type="scientific">[Mycobacterium] crassicus</name>
    <dbReference type="NCBI Taxonomy" id="2872309"/>
    <lineage>
        <taxon>Bacteria</taxon>
        <taxon>Bacillati</taxon>
        <taxon>Actinomycetota</taxon>
        <taxon>Actinomycetes</taxon>
        <taxon>Mycobacteriales</taxon>
        <taxon>Mycobacteriaceae</taxon>
        <taxon>Mycolicibacter</taxon>
    </lineage>
</organism>
<name>A0ABU5XL06_9MYCO</name>
<sequence>MRSDAPALMPIFRSRHQAELLARLLNHPDDEYSLSELARTINVPLSTLQREADRLADAGLIRTRTQGRNRLISANSNNPATAPLTQLLNLSFSPLPVIAEEFSAVPGTEAVVIFGSWAARYAGIPGPPPNDIDVLIIGNTSQLNTFAAADRAQARIGTEVNPVQCTPQRWAAPGDDTLIAEIHRSPHTIAYATPEQP</sequence>
<keyword evidence="2" id="KW-1185">Reference proteome</keyword>
<dbReference type="InterPro" id="IPR036388">
    <property type="entry name" value="WH-like_DNA-bd_sf"/>
</dbReference>